<dbReference type="PANTHER" id="PTHR31805:SF16">
    <property type="entry name" value="FORMIN-LIKE PROTEIN (DUF1421)"/>
    <property type="match status" value="1"/>
</dbReference>
<feature type="region of interest" description="Disordered" evidence="2">
    <location>
        <begin position="308"/>
        <end position="333"/>
    </location>
</feature>
<dbReference type="Pfam" id="PF07223">
    <property type="entry name" value="DUF1421"/>
    <property type="match status" value="1"/>
</dbReference>
<dbReference type="KEGG" id="rarg:115752280"/>
<dbReference type="InterPro" id="IPR010820">
    <property type="entry name" value="DUF1421"/>
</dbReference>
<gene>
    <name evidence="5" type="primary">LOC115752280</name>
</gene>
<protein>
    <submittedName>
        <fullName evidence="5">Ataxin-2 homolog</fullName>
    </submittedName>
</protein>
<sequence>MATGSSGRANSGSKGFDFASDDILCSYEDFANQESFHGSHSDPPIPTDSAKGIHKNRLVRPVAYAPPSCSRPEDSSIQNVVSTVEKSMKRNADSIMCFLEGISSRLSQLELYCYNLDKSIGEMHSELTRDHDEADMKLKSLEKHVQEVHRSVQILRDKQELAETQKELAKLHFVQKDASSSSQSQTNEEKSPTSGSNKTECMSDASNQQLALALPHQLVPQQQPQPQPVSLTSQAPPQNVSQPQSYYLPPVQMQTMTASTQMTRTQYMPSDPQCCARQSPQVQNVSSVPAQPIQPQVHQTLLPQSFSHYQQQWSRPLPQQGPVPPQQQSSAQAQIVAPSMVYPPPSQPTTPAPKEAPLSTVHMLGQYSGIPATASGRPENVAIGYGDPGRTIQQQQQQQPPPHAIRSTFIMQNNDGYGAAGPNPSMSPGNTYMVYNGEGGRVHHVPQQPPLPQGPYFQTNISYQNPQSTPPPNHVVRNPAYPQFVRKHADNELVDRLVGKGFRVDHVVSVIQRMEESGQPVDFNSVLGRLSVPSSGNPQRAWSG</sequence>
<name>A0A8B8QJ48_9MYRT</name>
<organism evidence="4 5">
    <name type="scientific">Rhodamnia argentea</name>
    <dbReference type="NCBI Taxonomy" id="178133"/>
    <lineage>
        <taxon>Eukaryota</taxon>
        <taxon>Viridiplantae</taxon>
        <taxon>Streptophyta</taxon>
        <taxon>Embryophyta</taxon>
        <taxon>Tracheophyta</taxon>
        <taxon>Spermatophyta</taxon>
        <taxon>Magnoliopsida</taxon>
        <taxon>eudicotyledons</taxon>
        <taxon>Gunneridae</taxon>
        <taxon>Pentapetalae</taxon>
        <taxon>rosids</taxon>
        <taxon>malvids</taxon>
        <taxon>Myrtales</taxon>
        <taxon>Myrtaceae</taxon>
        <taxon>Myrtoideae</taxon>
        <taxon>Myrteae</taxon>
        <taxon>Australasian group</taxon>
        <taxon>Rhodamnia</taxon>
    </lineage>
</organism>
<dbReference type="AlphaFoldDB" id="A0A8B8QJ48"/>
<feature type="coiled-coil region" evidence="1">
    <location>
        <begin position="124"/>
        <end position="158"/>
    </location>
</feature>
<keyword evidence="1" id="KW-0175">Coiled coil</keyword>
<evidence type="ECO:0000256" key="2">
    <source>
        <dbReference type="SAM" id="MobiDB-lite"/>
    </source>
</evidence>
<feature type="region of interest" description="Disordered" evidence="2">
    <location>
        <begin position="220"/>
        <end position="246"/>
    </location>
</feature>
<dbReference type="RefSeq" id="XP_030546257.1">
    <property type="nucleotide sequence ID" value="XM_030690397.2"/>
</dbReference>
<feature type="domain" description="DUF1421" evidence="3">
    <location>
        <begin position="491"/>
        <end position="533"/>
    </location>
</feature>
<feature type="compositionally biased region" description="Low complexity" evidence="2">
    <location>
        <begin position="220"/>
        <end position="234"/>
    </location>
</feature>
<dbReference type="GeneID" id="115752280"/>
<accession>A0A8B8QJ48</accession>
<dbReference type="OrthoDB" id="549883at2759"/>
<dbReference type="Proteomes" id="UP000827889">
    <property type="component" value="Chromosome 10"/>
</dbReference>
<evidence type="ECO:0000256" key="1">
    <source>
        <dbReference type="SAM" id="Coils"/>
    </source>
</evidence>
<evidence type="ECO:0000259" key="3">
    <source>
        <dbReference type="Pfam" id="PF07223"/>
    </source>
</evidence>
<dbReference type="PANTHER" id="PTHR31805">
    <property type="entry name" value="RECEPTOR-LIKE KINASE, PUTATIVE (DUF1421)-RELATED"/>
    <property type="match status" value="1"/>
</dbReference>
<feature type="compositionally biased region" description="Polar residues" evidence="2">
    <location>
        <begin position="235"/>
        <end position="245"/>
    </location>
</feature>
<feature type="compositionally biased region" description="Polar residues" evidence="2">
    <location>
        <begin position="177"/>
        <end position="204"/>
    </location>
</feature>
<reference evidence="5" key="1">
    <citation type="submission" date="2025-08" db="UniProtKB">
        <authorList>
            <consortium name="RefSeq"/>
        </authorList>
    </citation>
    <scope>IDENTIFICATION</scope>
    <source>
        <tissue evidence="5">Leaf</tissue>
    </source>
</reference>
<evidence type="ECO:0000313" key="5">
    <source>
        <dbReference type="RefSeq" id="XP_030546257.1"/>
    </source>
</evidence>
<feature type="region of interest" description="Disordered" evidence="2">
    <location>
        <begin position="174"/>
        <end position="204"/>
    </location>
</feature>
<evidence type="ECO:0000313" key="4">
    <source>
        <dbReference type="Proteomes" id="UP000827889"/>
    </source>
</evidence>
<proteinExistence type="predicted"/>
<keyword evidence="4" id="KW-1185">Reference proteome</keyword>